<feature type="compositionally biased region" description="Polar residues" evidence="1">
    <location>
        <begin position="63"/>
        <end position="73"/>
    </location>
</feature>
<evidence type="ECO:0000313" key="3">
    <source>
        <dbReference type="EMBL" id="TMW82918.1"/>
    </source>
</evidence>
<accession>A0A6N2AMJ3</accession>
<reference evidence="3" key="1">
    <citation type="submission" date="2019-05" db="EMBL/GenBank/DDBJ databases">
        <title>The de novo reference genome and transcriptome assemblies of the wild tomato species Solanum chilense.</title>
        <authorList>
            <person name="Stam R."/>
            <person name="Nosenko T."/>
            <person name="Hoerger A.C."/>
            <person name="Stephan W."/>
            <person name="Seidel M.A."/>
            <person name="Kuhn J.M.M."/>
            <person name="Haberer G."/>
            <person name="Tellier A."/>
        </authorList>
    </citation>
    <scope>NUCLEOTIDE SEQUENCE</scope>
    <source>
        <tissue evidence="3">Mature leaves</tissue>
    </source>
</reference>
<dbReference type="EMBL" id="RXGB01015322">
    <property type="protein sequence ID" value="TMW82918.1"/>
    <property type="molecule type" value="Genomic_DNA"/>
</dbReference>
<gene>
    <name evidence="3" type="ORF">EJD97_003897</name>
</gene>
<dbReference type="AlphaFoldDB" id="A0A6N2AMJ3"/>
<comment type="caution">
    <text evidence="3">The sequence shown here is derived from an EMBL/GenBank/DDBJ whole genome shotgun (WGS) entry which is preliminary data.</text>
</comment>
<organism evidence="3">
    <name type="scientific">Solanum chilense</name>
    <name type="common">Tomato</name>
    <name type="synonym">Lycopersicon chilense</name>
    <dbReference type="NCBI Taxonomy" id="4083"/>
    <lineage>
        <taxon>Eukaryota</taxon>
        <taxon>Viridiplantae</taxon>
        <taxon>Streptophyta</taxon>
        <taxon>Embryophyta</taxon>
        <taxon>Tracheophyta</taxon>
        <taxon>Spermatophyta</taxon>
        <taxon>Magnoliopsida</taxon>
        <taxon>eudicotyledons</taxon>
        <taxon>Gunneridae</taxon>
        <taxon>Pentapetalae</taxon>
        <taxon>asterids</taxon>
        <taxon>lamiids</taxon>
        <taxon>Solanales</taxon>
        <taxon>Solanaceae</taxon>
        <taxon>Solanoideae</taxon>
        <taxon>Solaneae</taxon>
        <taxon>Solanum</taxon>
        <taxon>Solanum subgen. Lycopersicon</taxon>
    </lineage>
</organism>
<evidence type="ECO:0008006" key="4">
    <source>
        <dbReference type="Google" id="ProtNLM"/>
    </source>
</evidence>
<protein>
    <recommendedName>
        <fullName evidence="4">CLAVATA3/ESR-related protein</fullName>
    </recommendedName>
</protein>
<proteinExistence type="predicted"/>
<keyword evidence="2" id="KW-0732">Signal</keyword>
<evidence type="ECO:0000256" key="2">
    <source>
        <dbReference type="SAM" id="SignalP"/>
    </source>
</evidence>
<sequence length="73" mass="8289">MKNFHFIFFLLIIITTFSTIQALRQLPEQVSGTPAARKSQVFHPIVIAPAAQDFESSKRRIPTGSNPLHNKKR</sequence>
<feature type="region of interest" description="Disordered" evidence="1">
    <location>
        <begin position="53"/>
        <end position="73"/>
    </location>
</feature>
<name>A0A6N2AMJ3_SOLCI</name>
<feature type="signal peptide" evidence="2">
    <location>
        <begin position="1"/>
        <end position="22"/>
    </location>
</feature>
<evidence type="ECO:0000256" key="1">
    <source>
        <dbReference type="SAM" id="MobiDB-lite"/>
    </source>
</evidence>
<feature type="chain" id="PRO_5026954477" description="CLAVATA3/ESR-related protein" evidence="2">
    <location>
        <begin position="23"/>
        <end position="73"/>
    </location>
</feature>